<evidence type="ECO:0000313" key="2">
    <source>
        <dbReference type="EMBL" id="MCF0062656.1"/>
    </source>
</evidence>
<keyword evidence="3" id="KW-1185">Reference proteome</keyword>
<comment type="caution">
    <text evidence="2">The sequence shown here is derived from an EMBL/GenBank/DDBJ whole genome shotgun (WGS) entry which is preliminary data.</text>
</comment>
<name>A0A9X1PKW7_9BACT</name>
<dbReference type="RefSeq" id="WP_234655749.1">
    <property type="nucleotide sequence ID" value="NZ_CP094997.1"/>
</dbReference>
<gene>
    <name evidence="2" type="ORF">LXM26_14205</name>
</gene>
<evidence type="ECO:0000313" key="3">
    <source>
        <dbReference type="Proteomes" id="UP001139000"/>
    </source>
</evidence>
<feature type="domain" description="Imm-5-like" evidence="1">
    <location>
        <begin position="2"/>
        <end position="118"/>
    </location>
</feature>
<dbReference type="EMBL" id="JAJTTC010000002">
    <property type="protein sequence ID" value="MCF0062656.1"/>
    <property type="molecule type" value="Genomic_DNA"/>
</dbReference>
<accession>A0A9X1PKW7</accession>
<protein>
    <recommendedName>
        <fullName evidence="1">Imm-5-like domain-containing protein</fullName>
    </recommendedName>
</protein>
<dbReference type="Proteomes" id="UP001139000">
    <property type="component" value="Unassembled WGS sequence"/>
</dbReference>
<evidence type="ECO:0000259" key="1">
    <source>
        <dbReference type="Pfam" id="PF21805"/>
    </source>
</evidence>
<dbReference type="Pfam" id="PF21805">
    <property type="entry name" value="Imm5_like"/>
    <property type="match status" value="1"/>
</dbReference>
<sequence length="129" mass="14044">MQEHKDLMEWASNCVKHALVHIGEHSNTSLTKILDVGQAWKHGKASVGDARSAALAAIAIANELKDPAKISAARAIGHAVATAHMADHALRAVDYALKALNNEDRPSEKQWQNQQLPESIRTLVLTARK</sequence>
<reference evidence="2" key="1">
    <citation type="submission" date="2021-12" db="EMBL/GenBank/DDBJ databases">
        <title>Novel species in genus Dyadobacter.</title>
        <authorList>
            <person name="Ma C."/>
        </authorList>
    </citation>
    <scope>NUCLEOTIDE SEQUENCE</scope>
    <source>
        <strain evidence="2">LJ419</strain>
    </source>
</reference>
<proteinExistence type="predicted"/>
<dbReference type="AlphaFoldDB" id="A0A9X1PKW7"/>
<dbReference type="InterPro" id="IPR048667">
    <property type="entry name" value="Imm5-like"/>
</dbReference>
<organism evidence="2 3">
    <name type="scientific">Dyadobacter chenwenxiniae</name>
    <dbReference type="NCBI Taxonomy" id="2906456"/>
    <lineage>
        <taxon>Bacteria</taxon>
        <taxon>Pseudomonadati</taxon>
        <taxon>Bacteroidota</taxon>
        <taxon>Cytophagia</taxon>
        <taxon>Cytophagales</taxon>
        <taxon>Spirosomataceae</taxon>
        <taxon>Dyadobacter</taxon>
    </lineage>
</organism>